<dbReference type="InterPro" id="IPR040720">
    <property type="entry name" value="GH81_C"/>
</dbReference>
<dbReference type="Pfam" id="PF17652">
    <property type="entry name" value="Glyco_hydro81C"/>
    <property type="match status" value="1"/>
</dbReference>
<dbReference type="GO" id="GO:0052861">
    <property type="term" value="F:endo-1,3(4)-beta-glucanase activity"/>
    <property type="evidence" value="ECO:0007669"/>
    <property type="project" value="InterPro"/>
</dbReference>
<keyword evidence="5" id="KW-0119">Carbohydrate metabolism</keyword>
<dbReference type="PROSITE" id="PS52008">
    <property type="entry name" value="GH81"/>
    <property type="match status" value="1"/>
</dbReference>
<evidence type="ECO:0000256" key="7">
    <source>
        <dbReference type="ARBA" id="ARBA00023316"/>
    </source>
</evidence>
<evidence type="ECO:0000313" key="11">
    <source>
        <dbReference type="Proteomes" id="UP001140453"/>
    </source>
</evidence>
<dbReference type="GO" id="GO:0042973">
    <property type="term" value="F:glucan endo-1,3-beta-D-glucosidase activity"/>
    <property type="evidence" value="ECO:0007669"/>
    <property type="project" value="UniProtKB-EC"/>
</dbReference>
<gene>
    <name evidence="10" type="primary">ACF2_2</name>
    <name evidence="10" type="ORF">N0V93_008853</name>
</gene>
<dbReference type="OrthoDB" id="4473401at2759"/>
<organism evidence="10 11">
    <name type="scientific">Gnomoniopsis smithogilvyi</name>
    <dbReference type="NCBI Taxonomy" id="1191159"/>
    <lineage>
        <taxon>Eukaryota</taxon>
        <taxon>Fungi</taxon>
        <taxon>Dikarya</taxon>
        <taxon>Ascomycota</taxon>
        <taxon>Pezizomycotina</taxon>
        <taxon>Sordariomycetes</taxon>
        <taxon>Sordariomycetidae</taxon>
        <taxon>Diaporthales</taxon>
        <taxon>Gnomoniaceae</taxon>
        <taxon>Gnomoniopsis</taxon>
    </lineage>
</organism>
<evidence type="ECO:0000256" key="6">
    <source>
        <dbReference type="ARBA" id="ARBA00023295"/>
    </source>
</evidence>
<dbReference type="PANTHER" id="PTHR31983:SF0">
    <property type="entry name" value="GLUCAN ENDO-1,3-BETA-D-GLUCOSIDASE 2"/>
    <property type="match status" value="1"/>
</dbReference>
<protein>
    <recommendedName>
        <fullName evidence="3">glucan endo-1,3-beta-D-glucosidase</fullName>
        <ecNumber evidence="3">3.2.1.39</ecNumber>
    </recommendedName>
</protein>
<evidence type="ECO:0000313" key="10">
    <source>
        <dbReference type="EMBL" id="KAJ4388246.1"/>
    </source>
</evidence>
<keyword evidence="4 10" id="KW-0378">Hydrolase</keyword>
<evidence type="ECO:0000256" key="3">
    <source>
        <dbReference type="ARBA" id="ARBA00012780"/>
    </source>
</evidence>
<evidence type="ECO:0000259" key="9">
    <source>
        <dbReference type="Pfam" id="PF17652"/>
    </source>
</evidence>
<evidence type="ECO:0000256" key="2">
    <source>
        <dbReference type="ARBA" id="ARBA00010730"/>
    </source>
</evidence>
<comment type="caution">
    <text evidence="10">The sequence shown here is derived from an EMBL/GenBank/DDBJ whole genome shotgun (WGS) entry which is preliminary data.</text>
</comment>
<keyword evidence="7" id="KW-0961">Cell wall biogenesis/degradation</keyword>
<dbReference type="GO" id="GO:0009986">
    <property type="term" value="C:cell surface"/>
    <property type="evidence" value="ECO:0007669"/>
    <property type="project" value="TreeGrafter"/>
</dbReference>
<keyword evidence="8" id="KW-0624">Polysaccharide degradation</keyword>
<evidence type="ECO:0000256" key="4">
    <source>
        <dbReference type="ARBA" id="ARBA00022801"/>
    </source>
</evidence>
<dbReference type="Proteomes" id="UP001140453">
    <property type="component" value="Unassembled WGS sequence"/>
</dbReference>
<dbReference type="EC" id="3.2.1.39" evidence="3"/>
<evidence type="ECO:0000256" key="5">
    <source>
        <dbReference type="ARBA" id="ARBA00023277"/>
    </source>
</evidence>
<proteinExistence type="inferred from homology"/>
<sequence length="206" mass="22066">MGIIWARGVLEAPDGKDQESSAEDAFSTYAIKMWGHASGDRVMEARGNLQLAITARALQSYYLYDPADDSSPVQPPQFVGVRAAGILFDRFVNHTTYFGDQVSFVQGIHMLPINPSSAYTRRAGFVRAEWEQYFAGNKSGALIGGGFVGHVYVNLAIADVAGAQESYAFMARQPVNGSLTDGMSLAWNLAYTAGLGGGLALNSSVI</sequence>
<keyword evidence="6 10" id="KW-0326">Glycosidase</keyword>
<accession>A0A9W9CUA7</accession>
<comment type="catalytic activity">
    <reaction evidence="1">
        <text>Hydrolysis of (1-&gt;3)-beta-D-glucosidic linkages in (1-&gt;3)-beta-D-glucans.</text>
        <dbReference type="EC" id="3.2.1.39"/>
    </reaction>
</comment>
<feature type="domain" description="Glycosyl hydrolase family 81 C-terminal" evidence="9">
    <location>
        <begin position="5"/>
        <end position="189"/>
    </location>
</feature>
<reference evidence="10" key="1">
    <citation type="submission" date="2022-10" db="EMBL/GenBank/DDBJ databases">
        <title>Tapping the CABI collections for fungal endophytes: first genome assemblies for Collariella, Neodidymelliopsis, Ascochyta clinopodiicola, Didymella pomorum, Didymosphaeria variabile, Neocosmospora piperis and Neocucurbitaria cava.</title>
        <authorList>
            <person name="Hill R."/>
        </authorList>
    </citation>
    <scope>NUCLEOTIDE SEQUENCE</scope>
    <source>
        <strain evidence="10">IMI 355082</strain>
    </source>
</reference>
<dbReference type="EMBL" id="JAPEVB010000005">
    <property type="protein sequence ID" value="KAJ4388246.1"/>
    <property type="molecule type" value="Genomic_DNA"/>
</dbReference>
<dbReference type="AlphaFoldDB" id="A0A9W9CUA7"/>
<evidence type="ECO:0000256" key="1">
    <source>
        <dbReference type="ARBA" id="ARBA00000382"/>
    </source>
</evidence>
<keyword evidence="11" id="KW-1185">Reference proteome</keyword>
<dbReference type="PANTHER" id="PTHR31983">
    <property type="entry name" value="ENDO-1,3(4)-BETA-GLUCANASE 1"/>
    <property type="match status" value="1"/>
</dbReference>
<name>A0A9W9CUA7_9PEZI</name>
<dbReference type="GO" id="GO:0071555">
    <property type="term" value="P:cell wall organization"/>
    <property type="evidence" value="ECO:0007669"/>
    <property type="project" value="UniProtKB-KW"/>
</dbReference>
<comment type="similarity">
    <text evidence="2">Belongs to the glycosyl hydrolase 81 family.</text>
</comment>
<dbReference type="GO" id="GO:0000272">
    <property type="term" value="P:polysaccharide catabolic process"/>
    <property type="evidence" value="ECO:0007669"/>
    <property type="project" value="UniProtKB-KW"/>
</dbReference>
<evidence type="ECO:0000256" key="8">
    <source>
        <dbReference type="ARBA" id="ARBA00023326"/>
    </source>
</evidence>
<dbReference type="InterPro" id="IPR005200">
    <property type="entry name" value="Endo-beta-glucanase"/>
</dbReference>